<dbReference type="InterPro" id="IPR009057">
    <property type="entry name" value="Homeodomain-like_sf"/>
</dbReference>
<name>A0A556CCD8_BREAU</name>
<evidence type="ECO:0000256" key="1">
    <source>
        <dbReference type="ARBA" id="ARBA00023015"/>
    </source>
</evidence>
<reference evidence="6 7" key="1">
    <citation type="submission" date="2019-07" db="EMBL/GenBank/DDBJ databases">
        <title>Draft genome sequence of Brevibacterium aurantiacum XU54 isolated from Xinjiang China.</title>
        <authorList>
            <person name="Xu X."/>
        </authorList>
    </citation>
    <scope>NUCLEOTIDE SEQUENCE [LARGE SCALE GENOMIC DNA]</scope>
    <source>
        <strain evidence="6 7">XU54</strain>
    </source>
</reference>
<dbReference type="PRINTS" id="PR00455">
    <property type="entry name" value="HTHTETR"/>
</dbReference>
<evidence type="ECO:0000256" key="3">
    <source>
        <dbReference type="ARBA" id="ARBA00023163"/>
    </source>
</evidence>
<evidence type="ECO:0000313" key="7">
    <source>
        <dbReference type="Proteomes" id="UP000316406"/>
    </source>
</evidence>
<dbReference type="SUPFAM" id="SSF46689">
    <property type="entry name" value="Homeodomain-like"/>
    <property type="match status" value="1"/>
</dbReference>
<dbReference type="InterPro" id="IPR050109">
    <property type="entry name" value="HTH-type_TetR-like_transc_reg"/>
</dbReference>
<keyword evidence="1" id="KW-0805">Transcription regulation</keyword>
<keyword evidence="7" id="KW-1185">Reference proteome</keyword>
<comment type="caution">
    <text evidence="6">The sequence shown here is derived from an EMBL/GenBank/DDBJ whole genome shotgun (WGS) entry which is preliminary data.</text>
</comment>
<proteinExistence type="predicted"/>
<dbReference type="GO" id="GO:0003700">
    <property type="term" value="F:DNA-binding transcription factor activity"/>
    <property type="evidence" value="ECO:0007669"/>
    <property type="project" value="TreeGrafter"/>
</dbReference>
<evidence type="ECO:0000256" key="2">
    <source>
        <dbReference type="ARBA" id="ARBA00023125"/>
    </source>
</evidence>
<dbReference type="Pfam" id="PF21597">
    <property type="entry name" value="TetR_C_43"/>
    <property type="match status" value="1"/>
</dbReference>
<sequence>MNPESDPIPGAPMRADALRNRSKILAAARDAYSDGDAGASLDAIARAAGVGIGTLYRHFPTREALVDALYATELDAVIAAAPSLLEDYPADRALHIWAGRYFQFVELKHGMFETLRSGWAAGTIATPDTRSRVTETIAAFLSAGSNAGVLRNDVDAKDVTASLIGIQLGHAVAGDSPAQRERLLDLLLDGLATGAAHSQSQNPTV</sequence>
<dbReference type="SUPFAM" id="SSF48498">
    <property type="entry name" value="Tetracyclin repressor-like, C-terminal domain"/>
    <property type="match status" value="1"/>
</dbReference>
<dbReference type="Proteomes" id="UP000316406">
    <property type="component" value="Unassembled WGS sequence"/>
</dbReference>
<feature type="DNA-binding region" description="H-T-H motif" evidence="4">
    <location>
        <begin position="40"/>
        <end position="59"/>
    </location>
</feature>
<dbReference type="Gene3D" id="1.10.357.10">
    <property type="entry name" value="Tetracycline Repressor, domain 2"/>
    <property type="match status" value="1"/>
</dbReference>
<dbReference type="PANTHER" id="PTHR30055">
    <property type="entry name" value="HTH-TYPE TRANSCRIPTIONAL REGULATOR RUTR"/>
    <property type="match status" value="1"/>
</dbReference>
<dbReference type="InterPro" id="IPR049445">
    <property type="entry name" value="TetR_SbtR-like_C"/>
</dbReference>
<gene>
    <name evidence="6" type="ORF">FO013_13675</name>
</gene>
<dbReference type="InterPro" id="IPR036271">
    <property type="entry name" value="Tet_transcr_reg_TetR-rel_C_sf"/>
</dbReference>
<feature type="domain" description="HTH tetR-type" evidence="5">
    <location>
        <begin position="18"/>
        <end position="77"/>
    </location>
</feature>
<dbReference type="InterPro" id="IPR001647">
    <property type="entry name" value="HTH_TetR"/>
</dbReference>
<dbReference type="GO" id="GO:0000976">
    <property type="term" value="F:transcription cis-regulatory region binding"/>
    <property type="evidence" value="ECO:0007669"/>
    <property type="project" value="TreeGrafter"/>
</dbReference>
<dbReference type="PROSITE" id="PS50977">
    <property type="entry name" value="HTH_TETR_2"/>
    <property type="match status" value="1"/>
</dbReference>
<evidence type="ECO:0000256" key="4">
    <source>
        <dbReference type="PROSITE-ProRule" id="PRU00335"/>
    </source>
</evidence>
<dbReference type="OrthoDB" id="3192968at2"/>
<dbReference type="AlphaFoldDB" id="A0A556CCD8"/>
<dbReference type="PANTHER" id="PTHR30055:SF234">
    <property type="entry name" value="HTH-TYPE TRANSCRIPTIONAL REGULATOR BETI"/>
    <property type="match status" value="1"/>
</dbReference>
<evidence type="ECO:0000313" key="6">
    <source>
        <dbReference type="EMBL" id="TSI15070.1"/>
    </source>
</evidence>
<keyword evidence="3" id="KW-0804">Transcription</keyword>
<dbReference type="Pfam" id="PF00440">
    <property type="entry name" value="TetR_N"/>
    <property type="match status" value="1"/>
</dbReference>
<organism evidence="6 7">
    <name type="scientific">Brevibacterium aurantiacum</name>
    <dbReference type="NCBI Taxonomy" id="273384"/>
    <lineage>
        <taxon>Bacteria</taxon>
        <taxon>Bacillati</taxon>
        <taxon>Actinomycetota</taxon>
        <taxon>Actinomycetes</taxon>
        <taxon>Micrococcales</taxon>
        <taxon>Brevibacteriaceae</taxon>
        <taxon>Brevibacterium</taxon>
    </lineage>
</organism>
<evidence type="ECO:0000259" key="5">
    <source>
        <dbReference type="PROSITE" id="PS50977"/>
    </source>
</evidence>
<accession>A0A556CCD8</accession>
<keyword evidence="2 4" id="KW-0238">DNA-binding</keyword>
<protein>
    <submittedName>
        <fullName evidence="6">TetR/AcrR family transcriptional regulator</fullName>
    </submittedName>
</protein>
<dbReference type="EMBL" id="VLTK01000007">
    <property type="protein sequence ID" value="TSI15070.1"/>
    <property type="molecule type" value="Genomic_DNA"/>
</dbReference>